<name>B7FS69_PHATC</name>
<dbReference type="HOGENOM" id="CLU_237846_0_0_1"/>
<evidence type="ECO:0000313" key="3">
    <source>
        <dbReference type="Proteomes" id="UP000000759"/>
    </source>
</evidence>
<reference evidence="2 3" key="1">
    <citation type="journal article" date="2008" name="Nature">
        <title>The Phaeodactylum genome reveals the evolutionary history of diatom genomes.</title>
        <authorList>
            <person name="Bowler C."/>
            <person name="Allen A.E."/>
            <person name="Badger J.H."/>
            <person name="Grimwood J."/>
            <person name="Jabbari K."/>
            <person name="Kuo A."/>
            <person name="Maheswari U."/>
            <person name="Martens C."/>
            <person name="Maumus F."/>
            <person name="Otillar R.P."/>
            <person name="Rayko E."/>
            <person name="Salamov A."/>
            <person name="Vandepoele K."/>
            <person name="Beszteri B."/>
            <person name="Gruber A."/>
            <person name="Heijde M."/>
            <person name="Katinka M."/>
            <person name="Mock T."/>
            <person name="Valentin K."/>
            <person name="Verret F."/>
            <person name="Berges J.A."/>
            <person name="Brownlee C."/>
            <person name="Cadoret J.P."/>
            <person name="Chiovitti A."/>
            <person name="Choi C.J."/>
            <person name="Coesel S."/>
            <person name="De Martino A."/>
            <person name="Detter J.C."/>
            <person name="Durkin C."/>
            <person name="Falciatore A."/>
            <person name="Fournet J."/>
            <person name="Haruta M."/>
            <person name="Huysman M.J."/>
            <person name="Jenkins B.D."/>
            <person name="Jiroutova K."/>
            <person name="Jorgensen R.E."/>
            <person name="Joubert Y."/>
            <person name="Kaplan A."/>
            <person name="Kroger N."/>
            <person name="Kroth P.G."/>
            <person name="La Roche J."/>
            <person name="Lindquist E."/>
            <person name="Lommer M."/>
            <person name="Martin-Jezequel V."/>
            <person name="Lopez P.J."/>
            <person name="Lucas S."/>
            <person name="Mangogna M."/>
            <person name="McGinnis K."/>
            <person name="Medlin L.K."/>
            <person name="Montsant A."/>
            <person name="Oudot-Le Secq M.P."/>
            <person name="Napoli C."/>
            <person name="Obornik M."/>
            <person name="Parker M.S."/>
            <person name="Petit J.L."/>
            <person name="Porcel B.M."/>
            <person name="Poulsen N."/>
            <person name="Robison M."/>
            <person name="Rychlewski L."/>
            <person name="Rynearson T.A."/>
            <person name="Schmutz J."/>
            <person name="Shapiro H."/>
            <person name="Siaut M."/>
            <person name="Stanley M."/>
            <person name="Sussman M.R."/>
            <person name="Taylor A.R."/>
            <person name="Vardi A."/>
            <person name="von Dassow P."/>
            <person name="Vyverman W."/>
            <person name="Willis A."/>
            <person name="Wyrwicz L.S."/>
            <person name="Rokhsar D.S."/>
            <person name="Weissenbach J."/>
            <person name="Armbrust E.V."/>
            <person name="Green B.R."/>
            <person name="Van de Peer Y."/>
            <person name="Grigoriev I.V."/>
        </authorList>
    </citation>
    <scope>NUCLEOTIDE SEQUENCE [LARGE SCALE GENOMIC DNA]</scope>
    <source>
        <strain evidence="2 3">CCAP 1055/1</strain>
    </source>
</reference>
<feature type="transmembrane region" description="Helical" evidence="1">
    <location>
        <begin position="769"/>
        <end position="788"/>
    </location>
</feature>
<accession>B7FS69</accession>
<reference evidence="3" key="2">
    <citation type="submission" date="2008-08" db="EMBL/GenBank/DDBJ databases">
        <authorList>
            <consortium name="Diatom Consortium"/>
            <person name="Grigoriev I."/>
            <person name="Grimwood J."/>
            <person name="Kuo A."/>
            <person name="Otillar R.P."/>
            <person name="Salamov A."/>
            <person name="Detter J.C."/>
            <person name="Lindquist E."/>
            <person name="Shapiro H."/>
            <person name="Lucas S."/>
            <person name="Glavina del Rio T."/>
            <person name="Pitluck S."/>
            <person name="Rokhsar D."/>
            <person name="Bowler C."/>
        </authorList>
    </citation>
    <scope>GENOME REANNOTATION</scope>
    <source>
        <strain evidence="3">CCAP 1055/1</strain>
    </source>
</reference>
<dbReference type="Gene3D" id="3.30.450.20">
    <property type="entry name" value="PAS domain"/>
    <property type="match status" value="1"/>
</dbReference>
<dbReference type="eggNOG" id="ENOG502T2VN">
    <property type="taxonomic scope" value="Eukaryota"/>
</dbReference>
<feature type="transmembrane region" description="Helical" evidence="1">
    <location>
        <begin position="489"/>
        <end position="510"/>
    </location>
</feature>
<feature type="transmembrane region" description="Helical" evidence="1">
    <location>
        <begin position="20"/>
        <end position="43"/>
    </location>
</feature>
<keyword evidence="1" id="KW-1133">Transmembrane helix</keyword>
<proteinExistence type="predicted"/>
<sequence>MVSLMQKLCLKPQDPLRRQLLVSFGSSAFLTLAFVVALASITVHSAGHAVKERSNEVMRDQVVRNIVTSTRNLADQFTAYLLTLDGTVQLMAEFARDRIVGYGEEGWDDDRSPPLPLDWQINPNIVSENAWEHLQERTPLNPEGRLTSQSSSFAMQGTCDPNITDSNHFNYYPNCTDENNNILTGGKVQPVSTAKAIYDKAGDLNVFLKPLFESQRDAYFLGIYFHNAGAGATLTYPGVSRGGYLETYESGGCDWMRNTNPYTKRPFGTDEEIGRCHMQGTVVSEREFNPMEEIWCQEMALHPEKVVKYGPYTRANSGNFRLMSAGTGIFDRKNGNFIGCAAMKVPVDFLAMSLSDSLLVEDSIIAVVRFDNGHLVADSNSSYALFENDGSHHISETGMISTEQFETFRSIILSIPQYTETAVRDAMAKTVLPCEKGGLISAYPLPTPPIEYDPQYKPDFLMIQVIGDEIFLSISKNAEAINADVRATVLVSAMLGFTAVMIVLAIVWCVSRVLTRPLSWIEGIAWQIVNHSDCRASNKLLVGKSYDLTPIVQCAPTSEITDLVIEFRRMIEGFSGGGASIVAEPALVEIRNELTWQSDFRQLYCRDQSDPTGFSCVDLQSVEVPMVAVAKPKSGTFSSFVAKLEKRILSSSIGSETPPSSCDQSSELDESRDKIAASIVPAPNQKHRGKNVLFTTDEDRGSVSKNDYRCALQNNSVLRSALFWWILLLLVVPLITANVIICAIVSANVERILPSWVSLVAETSITLEIEALMVTVASKAVLALTVLYEPMRDLHLLTRVSGWLLFDGIRRSVSFTEADKSSTEECKTYFADQSCPFYSQSRAPCPCDWEEPYEFSRRTCTEGNHTGLERRFLSDETFQLSKTRSIQKRFVSCQARDTDAFTGNRNSSQSFPTFDYSPETTLWWNTFDEMPGSEQGADVSGFATTYARARVSSAMAVVDFPIYNYAVKVARPKINVATYLGFEGDGLLTGFSGCRYSQTALSSFSSRKTNQASELAPDLCPLGKYGYDPRCRPWYASGKAQYLSSGSMLHVTAPYFFLGDTKVGTTVTAPVVNPNTDEFAGMAGLDFYPEMLRRSLATLNDLTSFIITPTEDVFGGDTVVAPNNTQPWMSASIVDLLFQFDEEGSQNREYFRNEILPRMRNGEKGCVRFKRNLDDGGEQVLILAFYPVFVRELSIVDPSDFGRGAITSGKLVYSVGIFACEGNMRMPFEAIEEDVDQDLRSKATLYFALVAAATFVFTVFAFFMVLSSVKTTVMVTEPVILLLQVIQDINNREVQEDVPPLRGGSKETRQVYNSFAKLYKIVQISNTAFFSGNLSWACHFLNDAIRLFRKVDDKKAIGVACNNLANVCYAQIHAHHNCDAGLNTSEDFGVVRAGLEHYDEAIAISEIEFEQATCLVTKAGFAYELADRLFNRGMFLLALQGDPDCPDDGRVRALADVSRARDLDIDTREFLLAHKLLLEHSEAVFGRIIRRIHGLISFHRDEELGELWALQELIEDADQLLLAAWNEPVAPLFQRCSRTGRLQQLEAAAIRLELSRDNDWEAARLAMRMFAEDEYLMEGSFQVAANALLRYSRATDGAMPFTRTTFQSTRSDFRKMLKTCKNGSVDIGKCLIFALEINKRWEGDPIMDRINANCLRLYDECCNPEDSMGLVASTTRGSYSLNLSTKSENEGLQRSTLDIATSGTSGMGSPSLPFAVQMVVDASASQENDSYVLLVADGCLDAENEAVLRECQTMCTGLSKASFYMNVTLANVDAGFCRIAHVVSHPPVTNSSLQGLTTEKF</sequence>
<protein>
    <submittedName>
        <fullName evidence="2">Uncharacterized protein</fullName>
    </submittedName>
</protein>
<dbReference type="GeneID" id="7197434"/>
<keyword evidence="3" id="KW-1185">Reference proteome</keyword>
<dbReference type="RefSeq" id="XP_002177929.1">
    <property type="nucleotide sequence ID" value="XM_002177893.1"/>
</dbReference>
<feature type="transmembrane region" description="Helical" evidence="1">
    <location>
        <begin position="1245"/>
        <end position="1266"/>
    </location>
</feature>
<dbReference type="OrthoDB" id="41390at2759"/>
<keyword evidence="1" id="KW-0812">Transmembrane</keyword>
<evidence type="ECO:0000256" key="1">
    <source>
        <dbReference type="SAM" id="Phobius"/>
    </source>
</evidence>
<feature type="transmembrane region" description="Helical" evidence="1">
    <location>
        <begin position="722"/>
        <end position="749"/>
    </location>
</feature>
<evidence type="ECO:0000313" key="2">
    <source>
        <dbReference type="EMBL" id="EEC50743.1"/>
    </source>
</evidence>
<dbReference type="EMBL" id="CM000606">
    <property type="protein sequence ID" value="EEC50743.1"/>
    <property type="molecule type" value="Genomic_DNA"/>
</dbReference>
<dbReference type="KEGG" id="pti:PHATRDRAFT_43423"/>
<keyword evidence="1" id="KW-0472">Membrane</keyword>
<dbReference type="InParanoid" id="B7FS69"/>
<dbReference type="Proteomes" id="UP000000759">
    <property type="component" value="Chromosome 2"/>
</dbReference>
<dbReference type="PaxDb" id="2850-Phatr43423"/>
<gene>
    <name evidence="2" type="ORF">PHATRDRAFT_43423</name>
</gene>
<organism evidence="2 3">
    <name type="scientific">Phaeodactylum tricornutum (strain CCAP 1055/1)</name>
    <dbReference type="NCBI Taxonomy" id="556484"/>
    <lineage>
        <taxon>Eukaryota</taxon>
        <taxon>Sar</taxon>
        <taxon>Stramenopiles</taxon>
        <taxon>Ochrophyta</taxon>
        <taxon>Bacillariophyta</taxon>
        <taxon>Bacillariophyceae</taxon>
        <taxon>Bacillariophycidae</taxon>
        <taxon>Naviculales</taxon>
        <taxon>Phaeodactylaceae</taxon>
        <taxon>Phaeodactylum</taxon>
    </lineage>
</organism>